<keyword evidence="7" id="KW-0851">Voltage-gated channel</keyword>
<evidence type="ECO:0000256" key="9">
    <source>
        <dbReference type="ARBA" id="ARBA00023065"/>
    </source>
</evidence>
<keyword evidence="6" id="KW-0106">Calcium</keyword>
<dbReference type="FunFam" id="1.10.287.70:FF:000166">
    <property type="entry name" value="Voltage-gated Ca2+ channel, alpha subunit"/>
    <property type="match status" value="1"/>
</dbReference>
<proteinExistence type="predicted"/>
<dbReference type="GO" id="GO:0005891">
    <property type="term" value="C:voltage-gated calcium channel complex"/>
    <property type="evidence" value="ECO:0007669"/>
    <property type="project" value="TreeGrafter"/>
</dbReference>
<feature type="transmembrane region" description="Helical" evidence="13">
    <location>
        <begin position="53"/>
        <end position="79"/>
    </location>
</feature>
<dbReference type="InterPro" id="IPR050599">
    <property type="entry name" value="VDCC_alpha-1_subunit"/>
</dbReference>
<evidence type="ECO:0000256" key="1">
    <source>
        <dbReference type="ARBA" id="ARBA00004141"/>
    </source>
</evidence>
<protein>
    <recommendedName>
        <fullName evidence="14">Ion transport domain-containing protein</fullName>
    </recommendedName>
</protein>
<evidence type="ECO:0000256" key="8">
    <source>
        <dbReference type="ARBA" id="ARBA00022989"/>
    </source>
</evidence>
<keyword evidence="2" id="KW-0813">Transport</keyword>
<feature type="transmembrane region" description="Helical" evidence="13">
    <location>
        <begin position="21"/>
        <end position="41"/>
    </location>
</feature>
<keyword evidence="4" id="KW-0107">Calcium channel</keyword>
<evidence type="ECO:0000256" key="13">
    <source>
        <dbReference type="SAM" id="Phobius"/>
    </source>
</evidence>
<dbReference type="InterPro" id="IPR005821">
    <property type="entry name" value="Ion_trans_dom"/>
</dbReference>
<dbReference type="Gene3D" id="1.10.238.10">
    <property type="entry name" value="EF-hand"/>
    <property type="match status" value="1"/>
</dbReference>
<evidence type="ECO:0000256" key="11">
    <source>
        <dbReference type="ARBA" id="ARBA00023180"/>
    </source>
</evidence>
<feature type="transmembrane region" description="Helical" evidence="13">
    <location>
        <begin position="116"/>
        <end position="139"/>
    </location>
</feature>
<evidence type="ECO:0000256" key="2">
    <source>
        <dbReference type="ARBA" id="ARBA00022448"/>
    </source>
</evidence>
<dbReference type="PANTHER" id="PTHR45628:SF7">
    <property type="entry name" value="VOLTAGE-DEPENDENT CALCIUM CHANNEL TYPE A SUBUNIT ALPHA-1"/>
    <property type="match status" value="1"/>
</dbReference>
<keyword evidence="11" id="KW-0325">Glycoprotein</keyword>
<keyword evidence="5 13" id="KW-0812">Transmembrane</keyword>
<gene>
    <name evidence="15" type="ORF">OSTQU699_LOCUS8105</name>
</gene>
<dbReference type="GO" id="GO:0008331">
    <property type="term" value="F:high voltage-gated calcium channel activity"/>
    <property type="evidence" value="ECO:0007669"/>
    <property type="project" value="TreeGrafter"/>
</dbReference>
<dbReference type="OrthoDB" id="416585at2759"/>
<feature type="domain" description="Ion transport" evidence="14">
    <location>
        <begin position="5"/>
        <end position="232"/>
    </location>
</feature>
<keyword evidence="12" id="KW-0407">Ion channel</keyword>
<dbReference type="InterPro" id="IPR027359">
    <property type="entry name" value="Volt_channel_dom_sf"/>
</dbReference>
<dbReference type="Gene3D" id="1.10.287.70">
    <property type="match status" value="1"/>
</dbReference>
<comment type="caution">
    <text evidence="15">The sequence shown here is derived from an EMBL/GenBank/DDBJ whole genome shotgun (WGS) entry which is preliminary data.</text>
</comment>
<evidence type="ECO:0000256" key="7">
    <source>
        <dbReference type="ARBA" id="ARBA00022882"/>
    </source>
</evidence>
<accession>A0A8S1J928</accession>
<keyword evidence="3" id="KW-0109">Calcium transport</keyword>
<comment type="subcellular location">
    <subcellularLocation>
        <location evidence="1">Membrane</location>
        <topology evidence="1">Multi-pass membrane protein</topology>
    </subcellularLocation>
</comment>
<evidence type="ECO:0000256" key="5">
    <source>
        <dbReference type="ARBA" id="ARBA00022692"/>
    </source>
</evidence>
<dbReference type="GO" id="GO:0098703">
    <property type="term" value="P:calcium ion import across plasma membrane"/>
    <property type="evidence" value="ECO:0007669"/>
    <property type="project" value="TreeGrafter"/>
</dbReference>
<dbReference type="Pfam" id="PF00520">
    <property type="entry name" value="Ion_trans"/>
    <property type="match status" value="1"/>
</dbReference>
<keyword evidence="10 13" id="KW-0472">Membrane</keyword>
<evidence type="ECO:0000259" key="14">
    <source>
        <dbReference type="Pfam" id="PF00520"/>
    </source>
</evidence>
<feature type="transmembrane region" description="Helical" evidence="13">
    <location>
        <begin position="202"/>
        <end position="222"/>
    </location>
</feature>
<evidence type="ECO:0000256" key="4">
    <source>
        <dbReference type="ARBA" id="ARBA00022673"/>
    </source>
</evidence>
<sequence length="412" mass="46595">MASTFHGESAEYRRATEAVNLAFSIIFGLEAAIKIVGFGWKSYIKSGWNKFDFLLVVTSAMDIAFAYLSMGFASTLRLLRIQKVLRLMRISRMFKLMKGFDGVRSLLETLIMSLPAFWNVGLLLVLAFFIYAYTGVLLFGSVRRGVNLNENANFEKFSTAMITLFRVATNDQWRGLMEDCMVQPPDCDKGKGDCGTPIAAPYFMSFVVVVSMIMFNLFTAVIRDNFEDQQDQDSWHLNPSILDDFVDLWHGFDDGSNTISIKDFKALLVRLPAPMGIGRPATQREIVTEMNALNVPMVRGRLPFFHTLFELVKKCSEVPLPHGHARRELEALIDRSLSKHNVGGVVNISAALATSMFVAKWRFRNTLRNLKARRAERAARKVDGLSMDSVRRRGASLLRVRCPANCSRRRFD</sequence>
<evidence type="ECO:0000256" key="10">
    <source>
        <dbReference type="ARBA" id="ARBA00023136"/>
    </source>
</evidence>
<dbReference type="SUPFAM" id="SSF81324">
    <property type="entry name" value="Voltage-gated potassium channels"/>
    <property type="match status" value="1"/>
</dbReference>
<dbReference type="Proteomes" id="UP000708148">
    <property type="component" value="Unassembled WGS sequence"/>
</dbReference>
<reference evidence="15" key="1">
    <citation type="submission" date="2020-12" db="EMBL/GenBank/DDBJ databases">
        <authorList>
            <person name="Iha C."/>
        </authorList>
    </citation>
    <scope>NUCLEOTIDE SEQUENCE</scope>
</reference>
<keyword evidence="9" id="KW-0406">Ion transport</keyword>
<dbReference type="Gene3D" id="1.20.120.350">
    <property type="entry name" value="Voltage-gated potassium channels. Chain C"/>
    <property type="match status" value="1"/>
</dbReference>
<evidence type="ECO:0000256" key="12">
    <source>
        <dbReference type="ARBA" id="ARBA00023303"/>
    </source>
</evidence>
<dbReference type="AlphaFoldDB" id="A0A8S1J928"/>
<evidence type="ECO:0000256" key="6">
    <source>
        <dbReference type="ARBA" id="ARBA00022837"/>
    </source>
</evidence>
<evidence type="ECO:0000313" key="16">
    <source>
        <dbReference type="Proteomes" id="UP000708148"/>
    </source>
</evidence>
<evidence type="ECO:0000313" key="15">
    <source>
        <dbReference type="EMBL" id="CAD7702748.1"/>
    </source>
</evidence>
<dbReference type="PANTHER" id="PTHR45628">
    <property type="entry name" value="VOLTAGE-DEPENDENT CALCIUM CHANNEL TYPE A SUBUNIT ALPHA-1"/>
    <property type="match status" value="1"/>
</dbReference>
<evidence type="ECO:0000256" key="3">
    <source>
        <dbReference type="ARBA" id="ARBA00022568"/>
    </source>
</evidence>
<organism evidence="15 16">
    <name type="scientific">Ostreobium quekettii</name>
    <dbReference type="NCBI Taxonomy" id="121088"/>
    <lineage>
        <taxon>Eukaryota</taxon>
        <taxon>Viridiplantae</taxon>
        <taxon>Chlorophyta</taxon>
        <taxon>core chlorophytes</taxon>
        <taxon>Ulvophyceae</taxon>
        <taxon>TCBD clade</taxon>
        <taxon>Bryopsidales</taxon>
        <taxon>Ostreobineae</taxon>
        <taxon>Ostreobiaceae</taxon>
        <taxon>Ostreobium</taxon>
    </lineage>
</organism>
<name>A0A8S1J928_9CHLO</name>
<keyword evidence="8 13" id="KW-1133">Transmembrane helix</keyword>
<dbReference type="EMBL" id="CAJHUC010001933">
    <property type="protein sequence ID" value="CAD7702748.1"/>
    <property type="molecule type" value="Genomic_DNA"/>
</dbReference>
<keyword evidence="16" id="KW-1185">Reference proteome</keyword>